<dbReference type="Proteomes" id="UP000011770">
    <property type="component" value="Unassembled WGS sequence"/>
</dbReference>
<name>M3ELT6_9LEPT</name>
<dbReference type="SUPFAM" id="SSF49313">
    <property type="entry name" value="Cadherin-like"/>
    <property type="match status" value="1"/>
</dbReference>
<reference evidence="1 2" key="1">
    <citation type="submission" date="2013-01" db="EMBL/GenBank/DDBJ databases">
        <authorList>
            <person name="Harkins D.M."/>
            <person name="Durkin A.S."/>
            <person name="Brinkac L.M."/>
            <person name="Haft D.H."/>
            <person name="Selengut J.D."/>
            <person name="Sanka R."/>
            <person name="DePew J."/>
            <person name="Purushe J."/>
            <person name="Tulsiani S.M."/>
            <person name="Graham G.C."/>
            <person name="Burns M.-A."/>
            <person name="Dohnt M.F."/>
            <person name="Smythe L.D."/>
            <person name="McKay D.B."/>
            <person name="Craig S.B."/>
            <person name="Vinetz J.M."/>
            <person name="Sutton G.G."/>
            <person name="Nierman W.C."/>
            <person name="Fouts D.E."/>
        </authorList>
    </citation>
    <scope>NUCLEOTIDE SEQUENCE [LARGE SCALE GENOMIC DNA]</scope>
    <source>
        <strain evidence="1 2">LT2116</strain>
    </source>
</reference>
<dbReference type="Gene3D" id="2.60.40.10">
    <property type="entry name" value="Immunoglobulins"/>
    <property type="match status" value="1"/>
</dbReference>
<dbReference type="InterPro" id="IPR013783">
    <property type="entry name" value="Ig-like_fold"/>
</dbReference>
<sequence length="208" mass="21431">MNEKNSNDIINYGALYCFVRRQKKDDGSITGNSIMDVLLLLSLSSANSNQSSNPCPNNITISTSDTIVQVGSSINPLGIQFSASGPPSGSAISNSTITTNRNCQFSNYTAANLPTGLSISSSTGAISGIPTVAGATAVTLSVTFKPNNTSAVTLTKIMNMTVHTAGDLTCNTVGVAFGCAGTNPYSCANSNSCWTSYSSCKADSKCGY</sequence>
<protein>
    <submittedName>
        <fullName evidence="1">Ig domain protein</fullName>
    </submittedName>
</protein>
<proteinExistence type="predicted"/>
<dbReference type="GO" id="GO:0016020">
    <property type="term" value="C:membrane"/>
    <property type="evidence" value="ECO:0007669"/>
    <property type="project" value="InterPro"/>
</dbReference>
<accession>M3ELT6</accession>
<gene>
    <name evidence="1" type="ORF">LEP1GSC188_0767</name>
</gene>
<dbReference type="GO" id="GO:0005509">
    <property type="term" value="F:calcium ion binding"/>
    <property type="evidence" value="ECO:0007669"/>
    <property type="project" value="InterPro"/>
</dbReference>
<dbReference type="Pfam" id="PF05345">
    <property type="entry name" value="He_PIG"/>
    <property type="match status" value="1"/>
</dbReference>
<comment type="caution">
    <text evidence="1">The sequence shown here is derived from an EMBL/GenBank/DDBJ whole genome shotgun (WGS) entry which is preliminary data.</text>
</comment>
<dbReference type="InterPro" id="IPR015919">
    <property type="entry name" value="Cadherin-like_sf"/>
</dbReference>
<evidence type="ECO:0000313" key="1">
    <source>
        <dbReference type="EMBL" id="EMF81998.1"/>
    </source>
</evidence>
<dbReference type="AlphaFoldDB" id="M3ELT6"/>
<organism evidence="1 2">
    <name type="scientific">Leptospira weilii serovar Topaz str. LT2116</name>
    <dbReference type="NCBI Taxonomy" id="1088540"/>
    <lineage>
        <taxon>Bacteria</taxon>
        <taxon>Pseudomonadati</taxon>
        <taxon>Spirochaetota</taxon>
        <taxon>Spirochaetia</taxon>
        <taxon>Leptospirales</taxon>
        <taxon>Leptospiraceae</taxon>
        <taxon>Leptospira</taxon>
    </lineage>
</organism>
<dbReference type="EMBL" id="AHOR02000029">
    <property type="protein sequence ID" value="EMF81998.1"/>
    <property type="molecule type" value="Genomic_DNA"/>
</dbReference>
<evidence type="ECO:0000313" key="2">
    <source>
        <dbReference type="Proteomes" id="UP000011770"/>
    </source>
</evidence>